<keyword evidence="8" id="KW-0808">Transferase</keyword>
<protein>
    <recommendedName>
        <fullName evidence="5">coenzyme-B sulfoethylthiotransferase</fullName>
        <ecNumber evidence="5">2.8.4.1</ecNumber>
    </recommendedName>
</protein>
<dbReference type="GO" id="GO:0050524">
    <property type="term" value="F:coenzyme-B sulfoethylthiotransferase activity"/>
    <property type="evidence" value="ECO:0007669"/>
    <property type="project" value="UniProtKB-EC"/>
</dbReference>
<organism evidence="8">
    <name type="scientific">Candidatus Methanomethylicus mesodigestus</name>
    <dbReference type="NCBI Taxonomy" id="1867258"/>
    <lineage>
        <taxon>Archaea</taxon>
        <taxon>Thermoproteota</taxon>
        <taxon>Methanosuratincolia</taxon>
        <taxon>Candidatus Methanomethylicales</taxon>
        <taxon>Candidatus Methanomethylicaceae</taxon>
        <taxon>Candidatus Methanomethylicus</taxon>
    </lineage>
</organism>
<dbReference type="GO" id="GO:0015948">
    <property type="term" value="P:methanogenesis"/>
    <property type="evidence" value="ECO:0007669"/>
    <property type="project" value="UniProtKB-KW"/>
</dbReference>
<evidence type="ECO:0000256" key="5">
    <source>
        <dbReference type="ARBA" id="ARBA00013271"/>
    </source>
</evidence>
<comment type="caution">
    <text evidence="8">The sequence shown here is derived from an EMBL/GenBank/DDBJ whole genome shotgun (WGS) entry which is preliminary data.</text>
</comment>
<evidence type="ECO:0000256" key="1">
    <source>
        <dbReference type="ARBA" id="ARBA00001952"/>
    </source>
</evidence>
<gene>
    <name evidence="8" type="primary">mcrG</name>
    <name evidence="8" type="ORF">ENS19_05370</name>
</gene>
<reference evidence="8" key="1">
    <citation type="journal article" date="2020" name="mSystems">
        <title>Genome- and Community-Level Interaction Insights into Carbon Utilization and Element Cycling Functions of Hydrothermarchaeota in Hydrothermal Sediment.</title>
        <authorList>
            <person name="Zhou Z."/>
            <person name="Liu Y."/>
            <person name="Xu W."/>
            <person name="Pan J."/>
            <person name="Luo Z.H."/>
            <person name="Li M."/>
        </authorList>
    </citation>
    <scope>NUCLEOTIDE SEQUENCE [LARGE SCALE GENOMIC DNA]</scope>
    <source>
        <strain evidence="8">SpSt-468</strain>
    </source>
</reference>
<dbReference type="AlphaFoldDB" id="A0A7C3J4D6"/>
<comment type="catalytic activity">
    <reaction evidence="7">
        <text>coenzyme B + methyl-coenzyme M = methane + coenzyme M-coenzyme B heterodisulfide</text>
        <dbReference type="Rhea" id="RHEA:12532"/>
        <dbReference type="ChEBI" id="CHEBI:16183"/>
        <dbReference type="ChEBI" id="CHEBI:58286"/>
        <dbReference type="ChEBI" id="CHEBI:58411"/>
        <dbReference type="ChEBI" id="CHEBI:58596"/>
        <dbReference type="EC" id="2.8.4.1"/>
    </reaction>
    <physiologicalReaction direction="left-to-right" evidence="7">
        <dbReference type="Rhea" id="RHEA:12533"/>
    </physiologicalReaction>
</comment>
<dbReference type="SUPFAM" id="SSF55088">
    <property type="entry name" value="Methyl-coenzyme M reductase subunits"/>
    <property type="match status" value="1"/>
</dbReference>
<evidence type="ECO:0000256" key="7">
    <source>
        <dbReference type="ARBA" id="ARBA00047772"/>
    </source>
</evidence>
<dbReference type="Gene3D" id="3.90.320.20">
    <property type="entry name" value="Methyl-coenzyme M reductase, gamma subunit"/>
    <property type="match status" value="1"/>
</dbReference>
<comment type="cofactor">
    <cofactor evidence="1">
        <name>coenzyme F430</name>
        <dbReference type="ChEBI" id="CHEBI:60540"/>
    </cofactor>
</comment>
<dbReference type="InterPro" id="IPR036994">
    <property type="entry name" value="Me_CoM_Rdtase_gsu_sf"/>
</dbReference>
<sequence length="257" mass="29606">MKYKPQLCPGRTLIAENRRRYLNSDYKLKKIRSLSDEEITKLLGFRAFGEAYKSIHPPLAEIGEPDCPIRKVVEPTPGAKAGDAIKFIQFTDSIYYAPIMSSIRGRMYHMRYRGCDVGALSGRTPLEMRERDLEGIVKELLETEIFDPAVNAVRAITVHGHSLRLDENGVMFDAKRRTLYSPKDNCIYYIKNQWGKVLDTPINFGQKASEEDLKKRTAAYRNDNVRFEEDEAEYLKVIFNMYENRVKGGWGKDLPPQ</sequence>
<evidence type="ECO:0000313" key="8">
    <source>
        <dbReference type="EMBL" id="HFK20697.1"/>
    </source>
</evidence>
<dbReference type="InterPro" id="IPR003178">
    <property type="entry name" value="Me_CoM_Rdtase_gsu"/>
</dbReference>
<evidence type="ECO:0000256" key="4">
    <source>
        <dbReference type="ARBA" id="ARBA00011155"/>
    </source>
</evidence>
<dbReference type="EMBL" id="DSTX01000010">
    <property type="protein sequence ID" value="HFK20697.1"/>
    <property type="molecule type" value="Genomic_DNA"/>
</dbReference>
<evidence type="ECO:0000256" key="6">
    <source>
        <dbReference type="ARBA" id="ARBA00022994"/>
    </source>
</evidence>
<accession>A0A7C3J4D6</accession>
<dbReference type="NCBIfam" id="TIGR03259">
    <property type="entry name" value="met_CoM_red_gam"/>
    <property type="match status" value="1"/>
</dbReference>
<evidence type="ECO:0000256" key="3">
    <source>
        <dbReference type="ARBA" id="ARBA00008740"/>
    </source>
</evidence>
<dbReference type="UniPathway" id="UPA00646">
    <property type="reaction ID" value="UER00699"/>
</dbReference>
<comment type="similarity">
    <text evidence="3">Belongs to the methyl-coenzyme M reductase gamma subunit family.</text>
</comment>
<keyword evidence="6" id="KW-0484">Methanogenesis</keyword>
<dbReference type="EC" id="2.8.4.1" evidence="5"/>
<dbReference type="InterPro" id="IPR009024">
    <property type="entry name" value="Me_CoM_Rdtase_Fd-like_fold"/>
</dbReference>
<dbReference type="Pfam" id="PF02240">
    <property type="entry name" value="MCR_gamma"/>
    <property type="match status" value="1"/>
</dbReference>
<evidence type="ECO:0000256" key="2">
    <source>
        <dbReference type="ARBA" id="ARBA00005149"/>
    </source>
</evidence>
<name>A0A7C3J4D6_9CREN</name>
<comment type="pathway">
    <text evidence="2">One-carbon metabolism; methyl-coenzyme M reduction; methane from methyl-coenzyme M: step 1/1.</text>
</comment>
<proteinExistence type="inferred from homology"/>
<comment type="subunit">
    <text evidence="4">MCR is a hexamer of two alpha, two beta, and two gamma chains, forming a dimer of heterotrimers.</text>
</comment>